<proteinExistence type="predicted"/>
<sequence length="155" mass="18454">MIRQTARTSNFLQQAIELSVVKTFSSDDMYRLYRDIRYVSNLHDLASQRFLRCNAVKIEEIRLHFQLLLLFFQRCAVPNSSAEHLRCSFGEQTHNLFPIYIRSVNAFPQTLIYMVWSCCIYRWNQFNEFFRYVDTFINSVNKISMFSNVSDICTS</sequence>
<dbReference type="Proteomes" id="UP000031668">
    <property type="component" value="Unassembled WGS sequence"/>
</dbReference>
<evidence type="ECO:0000313" key="1">
    <source>
        <dbReference type="EMBL" id="KII63704.1"/>
    </source>
</evidence>
<name>A0A0C2MH98_THEKT</name>
<organism evidence="1 2">
    <name type="scientific">Thelohanellus kitauei</name>
    <name type="common">Myxosporean</name>
    <dbReference type="NCBI Taxonomy" id="669202"/>
    <lineage>
        <taxon>Eukaryota</taxon>
        <taxon>Metazoa</taxon>
        <taxon>Cnidaria</taxon>
        <taxon>Myxozoa</taxon>
        <taxon>Myxosporea</taxon>
        <taxon>Bivalvulida</taxon>
        <taxon>Platysporina</taxon>
        <taxon>Myxobolidae</taxon>
        <taxon>Thelohanellus</taxon>
    </lineage>
</organism>
<keyword evidence="2" id="KW-1185">Reference proteome</keyword>
<reference evidence="1 2" key="1">
    <citation type="journal article" date="2014" name="Genome Biol. Evol.">
        <title>The genome of the myxosporean Thelohanellus kitauei shows adaptations to nutrient acquisition within its fish host.</title>
        <authorList>
            <person name="Yang Y."/>
            <person name="Xiong J."/>
            <person name="Zhou Z."/>
            <person name="Huo F."/>
            <person name="Miao W."/>
            <person name="Ran C."/>
            <person name="Liu Y."/>
            <person name="Zhang J."/>
            <person name="Feng J."/>
            <person name="Wang M."/>
            <person name="Wang M."/>
            <person name="Wang L."/>
            <person name="Yao B."/>
        </authorList>
    </citation>
    <scope>NUCLEOTIDE SEQUENCE [LARGE SCALE GENOMIC DNA]</scope>
    <source>
        <strain evidence="1">Wuqing</strain>
    </source>
</reference>
<evidence type="ECO:0000313" key="2">
    <source>
        <dbReference type="Proteomes" id="UP000031668"/>
    </source>
</evidence>
<dbReference type="EMBL" id="JWZT01004623">
    <property type="protein sequence ID" value="KII63704.1"/>
    <property type="molecule type" value="Genomic_DNA"/>
</dbReference>
<comment type="caution">
    <text evidence="1">The sequence shown here is derived from an EMBL/GenBank/DDBJ whole genome shotgun (WGS) entry which is preliminary data.</text>
</comment>
<gene>
    <name evidence="1" type="ORF">RF11_06242</name>
</gene>
<dbReference type="AlphaFoldDB" id="A0A0C2MH98"/>
<protein>
    <submittedName>
        <fullName evidence="1">Uncharacterized protein</fullName>
    </submittedName>
</protein>
<accession>A0A0C2MH98</accession>